<dbReference type="PANTHER" id="PTHR31339:SF9">
    <property type="entry name" value="PLASMIN AND FIBRONECTIN-BINDING PROTEIN A"/>
    <property type="match status" value="1"/>
</dbReference>
<sequence length="532" mass="57374">MKSNRLSALALSTILSLSIVSGCNFKNSNNVKAADENTQLEAYTTNLPFNMPKLSLPTFQNKDFNITDYGAESGSITKNTDAFKKAITECNKVGGGRVVVPAGTWLTGPIELKSNVNLYLDSGALVIFSSNPEDYKKTDEKNSSSNSYKNLISGSNLSNIAITGDGVLNGNGAFWRPVKKEKVTDSIWKSFVSAGGVLDSAGTTVWPNKQVVNVKRPNLLNLSNCKSVLLDGPSFENSPQFNIDINSSENLIVRNTKIFNEYWAQNTDGIDISACKNVLIYNDTVNTGDDGICMKSGSSSKSNNDEPTLENVVIENCIVNHAHGGFVVGSNTDGGMKNIYVHNCNYIGTDSGLRFKSDIGNGGKVEDIYIDGINMKNIVNDAIVFDTNYEAKNTNNTSNKVPNFQNIHISNVFCDGAQEAANIKGLDAVPVKNLDLKNITIKSTNGFSAENTSNVNLDNVKITPSQGSIFTLKNSSGYNFNNVLCPTGTSTFISLEGSQTNNIKLTNTNISNAKQPFALDKNVNSSAITINK</sequence>
<dbReference type="STRING" id="536227.Ccar_10400"/>
<evidence type="ECO:0000256" key="4">
    <source>
        <dbReference type="RuleBase" id="RU361169"/>
    </source>
</evidence>
<evidence type="ECO:0000256" key="1">
    <source>
        <dbReference type="ARBA" id="ARBA00008834"/>
    </source>
</evidence>
<organism evidence="5 6">
    <name type="scientific">Clostridium carboxidivorans P7</name>
    <dbReference type="NCBI Taxonomy" id="536227"/>
    <lineage>
        <taxon>Bacteria</taxon>
        <taxon>Bacillati</taxon>
        <taxon>Bacillota</taxon>
        <taxon>Clostridia</taxon>
        <taxon>Eubacteriales</taxon>
        <taxon>Clostridiaceae</taxon>
        <taxon>Clostridium</taxon>
    </lineage>
</organism>
<dbReference type="EMBL" id="ACVI01000005">
    <property type="protein sequence ID" value="EET89088.1"/>
    <property type="molecule type" value="Genomic_DNA"/>
</dbReference>
<dbReference type="SUPFAM" id="SSF51126">
    <property type="entry name" value="Pectin lyase-like"/>
    <property type="match status" value="1"/>
</dbReference>
<gene>
    <name evidence="5" type="ORF">CcarbDRAFT_0527</name>
</gene>
<dbReference type="PATRIC" id="fig|536227.13.peg.2174"/>
<dbReference type="SMART" id="SM00710">
    <property type="entry name" value="PbH1"/>
    <property type="match status" value="7"/>
</dbReference>
<dbReference type="PANTHER" id="PTHR31339">
    <property type="entry name" value="PECTIN LYASE-RELATED"/>
    <property type="match status" value="1"/>
</dbReference>
<dbReference type="AlphaFoldDB" id="C6PP10"/>
<comment type="similarity">
    <text evidence="1 4">Belongs to the glycosyl hydrolase 28 family.</text>
</comment>
<reference evidence="5 6" key="1">
    <citation type="submission" date="2009-06" db="EMBL/GenBank/DDBJ databases">
        <title>The draft genome of Clostridium carboxidivorans P7.</title>
        <authorList>
            <consortium name="US DOE Joint Genome Institute (JGI-PGF)"/>
            <person name="Lucas S."/>
            <person name="Copeland A."/>
            <person name="Lapidus A."/>
            <person name="Glavina del Rio T."/>
            <person name="Tice H."/>
            <person name="Bruce D."/>
            <person name="Goodwin L."/>
            <person name="Pitluck S."/>
            <person name="Larimer F."/>
            <person name="Land M.L."/>
            <person name="Hauser L."/>
            <person name="Hemme C.L."/>
        </authorList>
    </citation>
    <scope>NUCLEOTIDE SEQUENCE [LARGE SCALE GENOMIC DNA]</scope>
    <source>
        <strain evidence="5 6">P7</strain>
    </source>
</reference>
<dbReference type="OrthoDB" id="9795222at2"/>
<protein>
    <submittedName>
        <fullName evidence="5">Glycoside hydrolase family 28</fullName>
    </submittedName>
</protein>
<dbReference type="eggNOG" id="COG5434">
    <property type="taxonomic scope" value="Bacteria"/>
</dbReference>
<keyword evidence="3 4" id="KW-0326">Glycosidase</keyword>
<dbReference type="InterPro" id="IPR006626">
    <property type="entry name" value="PbH1"/>
</dbReference>
<name>C6PP10_9CLOT</name>
<keyword evidence="6" id="KW-1185">Reference proteome</keyword>
<evidence type="ECO:0000313" key="5">
    <source>
        <dbReference type="EMBL" id="EET89088.1"/>
    </source>
</evidence>
<dbReference type="KEGG" id="cck:Ccar_10400"/>
<dbReference type="InterPro" id="IPR011050">
    <property type="entry name" value="Pectin_lyase_fold/virulence"/>
</dbReference>
<dbReference type="GO" id="GO:0004650">
    <property type="term" value="F:polygalacturonase activity"/>
    <property type="evidence" value="ECO:0007669"/>
    <property type="project" value="InterPro"/>
</dbReference>
<proteinExistence type="inferred from homology"/>
<dbReference type="Proteomes" id="UP000004198">
    <property type="component" value="Unassembled WGS sequence"/>
</dbReference>
<evidence type="ECO:0000313" key="6">
    <source>
        <dbReference type="Proteomes" id="UP000004198"/>
    </source>
</evidence>
<dbReference type="InterPro" id="IPR051801">
    <property type="entry name" value="GH28_Enzymes"/>
</dbReference>
<dbReference type="GO" id="GO:0005975">
    <property type="term" value="P:carbohydrate metabolic process"/>
    <property type="evidence" value="ECO:0007669"/>
    <property type="project" value="InterPro"/>
</dbReference>
<dbReference type="RefSeq" id="WP_007059412.1">
    <property type="nucleotide sequence ID" value="NZ_ACVI01000005.1"/>
</dbReference>
<dbReference type="Gene3D" id="2.160.20.10">
    <property type="entry name" value="Single-stranded right-handed beta-helix, Pectin lyase-like"/>
    <property type="match status" value="1"/>
</dbReference>
<keyword evidence="2 4" id="KW-0378">Hydrolase</keyword>
<accession>C6PP10</accession>
<dbReference type="PROSITE" id="PS51257">
    <property type="entry name" value="PROKAR_LIPOPROTEIN"/>
    <property type="match status" value="1"/>
</dbReference>
<evidence type="ECO:0000256" key="3">
    <source>
        <dbReference type="ARBA" id="ARBA00023295"/>
    </source>
</evidence>
<dbReference type="InterPro" id="IPR000743">
    <property type="entry name" value="Glyco_hydro_28"/>
</dbReference>
<dbReference type="Pfam" id="PF00295">
    <property type="entry name" value="Glyco_hydro_28"/>
    <property type="match status" value="1"/>
</dbReference>
<comment type="caution">
    <text evidence="5">The sequence shown here is derived from an EMBL/GenBank/DDBJ whole genome shotgun (WGS) entry which is preliminary data.</text>
</comment>
<evidence type="ECO:0000256" key="2">
    <source>
        <dbReference type="ARBA" id="ARBA00022801"/>
    </source>
</evidence>
<dbReference type="InterPro" id="IPR012334">
    <property type="entry name" value="Pectin_lyas_fold"/>
</dbReference>